<dbReference type="GeneID" id="5888752"/>
<dbReference type="PANTHER" id="PTHR36970">
    <property type="entry name" value="UNNAMED PRODUCT"/>
    <property type="match status" value="1"/>
</dbReference>
<dbReference type="AlphaFoldDB" id="A9URP7"/>
<proteinExistence type="predicted"/>
<name>A9URP7_MONBE</name>
<dbReference type="EMBL" id="CH991544">
    <property type="protein sequence ID" value="EDQ91963.1"/>
    <property type="molecule type" value="Genomic_DNA"/>
</dbReference>
<feature type="compositionally biased region" description="Polar residues" evidence="1">
    <location>
        <begin position="818"/>
        <end position="828"/>
    </location>
</feature>
<feature type="compositionally biased region" description="Polar residues" evidence="1">
    <location>
        <begin position="905"/>
        <end position="914"/>
    </location>
</feature>
<organism evidence="3 4">
    <name type="scientific">Monosiga brevicollis</name>
    <name type="common">Choanoflagellate</name>
    <dbReference type="NCBI Taxonomy" id="81824"/>
    <lineage>
        <taxon>Eukaryota</taxon>
        <taxon>Choanoflagellata</taxon>
        <taxon>Craspedida</taxon>
        <taxon>Salpingoecidae</taxon>
        <taxon>Monosiga</taxon>
    </lineage>
</organism>
<feature type="region of interest" description="Disordered" evidence="1">
    <location>
        <begin position="579"/>
        <end position="622"/>
    </location>
</feature>
<dbReference type="eggNOG" id="ENOG502S3GN">
    <property type="taxonomic scope" value="Eukaryota"/>
</dbReference>
<keyword evidence="2" id="KW-0472">Membrane</keyword>
<feature type="region of interest" description="Disordered" evidence="1">
    <location>
        <begin position="435"/>
        <end position="544"/>
    </location>
</feature>
<accession>A9URP7</accession>
<feature type="region of interest" description="Disordered" evidence="1">
    <location>
        <begin position="945"/>
        <end position="1013"/>
    </location>
</feature>
<feature type="transmembrane region" description="Helical" evidence="2">
    <location>
        <begin position="61"/>
        <end position="78"/>
    </location>
</feature>
<protein>
    <submittedName>
        <fullName evidence="3">Uncharacterized protein</fullName>
    </submittedName>
</protein>
<dbReference type="STRING" id="81824.A9URP7"/>
<gene>
    <name evidence="3" type="ORF">MONBRDRAFT_31097</name>
</gene>
<reference evidence="3 4" key="1">
    <citation type="journal article" date="2008" name="Nature">
        <title>The genome of the choanoflagellate Monosiga brevicollis and the origin of metazoans.</title>
        <authorList>
            <consortium name="JGI Sequencing"/>
            <person name="King N."/>
            <person name="Westbrook M.J."/>
            <person name="Young S.L."/>
            <person name="Kuo A."/>
            <person name="Abedin M."/>
            <person name="Chapman J."/>
            <person name="Fairclough S."/>
            <person name="Hellsten U."/>
            <person name="Isogai Y."/>
            <person name="Letunic I."/>
            <person name="Marr M."/>
            <person name="Pincus D."/>
            <person name="Putnam N."/>
            <person name="Rokas A."/>
            <person name="Wright K.J."/>
            <person name="Zuzow R."/>
            <person name="Dirks W."/>
            <person name="Good M."/>
            <person name="Goodstein D."/>
            <person name="Lemons D."/>
            <person name="Li W."/>
            <person name="Lyons J.B."/>
            <person name="Morris A."/>
            <person name="Nichols S."/>
            <person name="Richter D.J."/>
            <person name="Salamov A."/>
            <person name="Bork P."/>
            <person name="Lim W.A."/>
            <person name="Manning G."/>
            <person name="Miller W.T."/>
            <person name="McGinnis W."/>
            <person name="Shapiro H."/>
            <person name="Tjian R."/>
            <person name="Grigoriev I.V."/>
            <person name="Rokhsar D."/>
        </authorList>
    </citation>
    <scope>NUCLEOTIDE SEQUENCE [LARGE SCALE GENOMIC DNA]</scope>
    <source>
        <strain evidence="4">MX1 / ATCC 50154</strain>
    </source>
</reference>
<feature type="transmembrane region" description="Helical" evidence="2">
    <location>
        <begin position="237"/>
        <end position="256"/>
    </location>
</feature>
<feature type="region of interest" description="Disordered" evidence="1">
    <location>
        <begin position="818"/>
        <end position="881"/>
    </location>
</feature>
<feature type="compositionally biased region" description="Basic and acidic residues" evidence="1">
    <location>
        <begin position="725"/>
        <end position="741"/>
    </location>
</feature>
<dbReference type="InParanoid" id="A9URP7"/>
<dbReference type="Proteomes" id="UP000001357">
    <property type="component" value="Unassembled WGS sequence"/>
</dbReference>
<dbReference type="KEGG" id="mbr:MONBRDRAFT_31097"/>
<feature type="region of interest" description="Disordered" evidence="1">
    <location>
        <begin position="711"/>
        <end position="741"/>
    </location>
</feature>
<feature type="region of interest" description="Disordered" evidence="1">
    <location>
        <begin position="674"/>
        <end position="694"/>
    </location>
</feature>
<sequence length="1013" mass="110036">MTTLEEVQNRRRDENYIDTEQIDFKGLNNDYSAERFGACSKQSLRRYLITPDEVASVIKDFSPLVWLSLILTVVFVFICDRYDILWNVEVAIVIGPLVFPLAFSINASYQRRERVLEDLASLKSALADMYWCHRDLTLNTNVGDGHDEQVRETIENIMDTLLKYLIHQSRINREEKLRRLYRLLSRLSRANVVVLRSDLPGASPLVANMFRMHQEIATRLERLRSIREYLTPRSIRNFFKVFVFLVPLVLAPYFVATARETDTGSSMWSAYFSAVVVTLLFGALQSVQDGLDDPFDGVGEDDVSLFELSRWPKVALWKTSNLMADSLVAPNRGTTMQALRDFFSMKRVDPEQAKPEDVVIKAKKRSGCCGCFTPVVEEDEDRISVCTAQSSAAEDDVYDAQLSILCEQSSMGNTPDRMAAASVRAQEWLIAQQASVPNSGSAVPERPSPLGNHVRARPKSVPVPVHPSNITTLGHDAKSQLGQTPPYPVGSAIAAATLTPGSNTSPGSAFDQAPGSAPAHLSGEVDGKPGKVPPPPPLNMGHPAHHRLTSIAERSSSSSSQADVMRRPSILSVQSLDEALANTPPPPLSNDREPRRVSWRGRLTDTQPSTESDPPVPRKVSDVPSMISQVPTTPGMLMVSPDYASGAPPFPVPVSTSDTSDFAFAEMEAVAREHAQDMAPGPPYPPPPVSRSIESALNHSTNSVIVQKLRSLKSSHHSPSNSGHSHSEGQRESHSRSEPPMDIRHIVEQSKSQGLDEMSILRELLPAGNAALDDRVFAQERYDRHRSGSNVTVPSHSDADTGLAGQAMLHLSVSNNYADSSAMSQGRESPSGPVASEGDHEPTNSAGSIPLAAPRPPNALRASDEMRGPWGSKRGSSEHAYVELSPSMPRASMLSMSMMAGDSPTRMTRVSSGEASVAATASRHASVTVPAASNMGDDEVVESLEFSDRGSLKRRHPNSRLASEVGAEDTPVGPLTAAALAAADTSENPPASTDALASPSTRSPPLRHDNTYL</sequence>
<keyword evidence="4" id="KW-1185">Reference proteome</keyword>
<keyword evidence="2" id="KW-0812">Transmembrane</keyword>
<feature type="transmembrane region" description="Helical" evidence="2">
    <location>
        <begin position="84"/>
        <end position="105"/>
    </location>
</feature>
<evidence type="ECO:0000313" key="3">
    <source>
        <dbReference type="EMBL" id="EDQ91963.1"/>
    </source>
</evidence>
<evidence type="ECO:0000256" key="1">
    <source>
        <dbReference type="SAM" id="MobiDB-lite"/>
    </source>
</evidence>
<evidence type="ECO:0000313" key="4">
    <source>
        <dbReference type="Proteomes" id="UP000001357"/>
    </source>
</evidence>
<dbReference type="PANTHER" id="PTHR36970:SF1">
    <property type="entry name" value="BESTROPHIN HOMOLOG"/>
    <property type="match status" value="1"/>
</dbReference>
<feature type="region of interest" description="Disordered" evidence="1">
    <location>
        <begin position="902"/>
        <end position="929"/>
    </location>
</feature>
<dbReference type="RefSeq" id="XP_001743249.1">
    <property type="nucleotide sequence ID" value="XM_001743197.1"/>
</dbReference>
<keyword evidence="2" id="KW-1133">Transmembrane helix</keyword>
<evidence type="ECO:0000256" key="2">
    <source>
        <dbReference type="SAM" id="Phobius"/>
    </source>
</evidence>
<feature type="compositionally biased region" description="Pro residues" evidence="1">
    <location>
        <begin position="680"/>
        <end position="689"/>
    </location>
</feature>